<reference evidence="10" key="1">
    <citation type="journal article" date="2004" name="Environ. Microbiol.">
        <title>The genome of Desulfotalea psychrophila, a sulfate-reducing bacterium from permanently cold Arctic sediments.</title>
        <authorList>
            <person name="Rabus R."/>
            <person name="Ruepp A."/>
            <person name="Frickey T."/>
            <person name="Rattei T."/>
            <person name="Fartmann B."/>
            <person name="Stark M."/>
            <person name="Bauer M."/>
            <person name="Zibat A."/>
            <person name="Lombardot T."/>
            <person name="Becker I."/>
            <person name="Amann J."/>
            <person name="Gellner K."/>
            <person name="Teeling H."/>
            <person name="Leuschner W.D."/>
            <person name="Gloeckner F.-O."/>
            <person name="Lupas A.N."/>
            <person name="Amann R."/>
            <person name="Klenk H.-P."/>
        </authorList>
    </citation>
    <scope>NUCLEOTIDE SEQUENCE [LARGE SCALE GENOMIC DNA]</scope>
    <source>
        <strain evidence="10">DSM 12343 / LSv54</strain>
    </source>
</reference>
<evidence type="ECO:0000256" key="3">
    <source>
        <dbReference type="ARBA" id="ARBA00024679"/>
    </source>
</evidence>
<dbReference type="InterPro" id="IPR002569">
    <property type="entry name" value="Met_Sox_Rdtase_MsrA_dom"/>
</dbReference>
<evidence type="ECO:0000256" key="6">
    <source>
        <dbReference type="ARBA" id="ARBA00048782"/>
    </source>
</evidence>
<dbReference type="GO" id="GO:0008113">
    <property type="term" value="F:peptide-methionine (S)-S-oxide reductase activity"/>
    <property type="evidence" value="ECO:0007669"/>
    <property type="project" value="UniProtKB-UniRule"/>
</dbReference>
<organism evidence="9 10">
    <name type="scientific">Desulfotalea psychrophila (strain LSv54 / DSM 12343)</name>
    <dbReference type="NCBI Taxonomy" id="177439"/>
    <lineage>
        <taxon>Bacteria</taxon>
        <taxon>Pseudomonadati</taxon>
        <taxon>Thermodesulfobacteriota</taxon>
        <taxon>Desulfobulbia</taxon>
        <taxon>Desulfobulbales</taxon>
        <taxon>Desulfocapsaceae</taxon>
        <taxon>Desulfotalea</taxon>
    </lineage>
</organism>
<comment type="catalytic activity">
    <reaction evidence="6 7">
        <text>[thioredoxin]-disulfide + L-methionine + H2O = L-methionine (S)-S-oxide + [thioredoxin]-dithiol</text>
        <dbReference type="Rhea" id="RHEA:19993"/>
        <dbReference type="Rhea" id="RHEA-COMP:10698"/>
        <dbReference type="Rhea" id="RHEA-COMP:10700"/>
        <dbReference type="ChEBI" id="CHEBI:15377"/>
        <dbReference type="ChEBI" id="CHEBI:29950"/>
        <dbReference type="ChEBI" id="CHEBI:50058"/>
        <dbReference type="ChEBI" id="CHEBI:57844"/>
        <dbReference type="ChEBI" id="CHEBI:58772"/>
        <dbReference type="EC" id="1.8.4.11"/>
    </reaction>
</comment>
<dbReference type="InterPro" id="IPR002579">
    <property type="entry name" value="Met_Sox_Rdtase_MsrB_dom"/>
</dbReference>
<evidence type="ECO:0000256" key="5">
    <source>
        <dbReference type="ARBA" id="ARBA00048488"/>
    </source>
</evidence>
<dbReference type="RefSeq" id="WP_011188468.1">
    <property type="nucleotide sequence ID" value="NC_006138.1"/>
</dbReference>
<dbReference type="Gene3D" id="3.30.1060.10">
    <property type="entry name" value="Peptide methionine sulphoxide reductase MsrA"/>
    <property type="match status" value="1"/>
</dbReference>
<dbReference type="GO" id="GO:0033743">
    <property type="term" value="F:peptide-methionine (R)-S-oxide reductase activity"/>
    <property type="evidence" value="ECO:0007669"/>
    <property type="project" value="UniProtKB-EC"/>
</dbReference>
<comment type="similarity">
    <text evidence="7">Belongs to the MsrA Met sulfoxide reductase family.</text>
</comment>
<dbReference type="InterPro" id="IPR011057">
    <property type="entry name" value="Mss4-like_sf"/>
</dbReference>
<dbReference type="Pfam" id="PF01625">
    <property type="entry name" value="PMSR"/>
    <property type="match status" value="1"/>
</dbReference>
<comment type="catalytic activity">
    <reaction evidence="4 7">
        <text>L-methionyl-[protein] + [thioredoxin]-disulfide + H2O = L-methionyl-(S)-S-oxide-[protein] + [thioredoxin]-dithiol</text>
        <dbReference type="Rhea" id="RHEA:14217"/>
        <dbReference type="Rhea" id="RHEA-COMP:10698"/>
        <dbReference type="Rhea" id="RHEA-COMP:10700"/>
        <dbReference type="Rhea" id="RHEA-COMP:12313"/>
        <dbReference type="Rhea" id="RHEA-COMP:12315"/>
        <dbReference type="ChEBI" id="CHEBI:15377"/>
        <dbReference type="ChEBI" id="CHEBI:16044"/>
        <dbReference type="ChEBI" id="CHEBI:29950"/>
        <dbReference type="ChEBI" id="CHEBI:44120"/>
        <dbReference type="ChEBI" id="CHEBI:50058"/>
        <dbReference type="EC" id="1.8.4.11"/>
    </reaction>
</comment>
<evidence type="ECO:0000256" key="4">
    <source>
        <dbReference type="ARBA" id="ARBA00047806"/>
    </source>
</evidence>
<evidence type="ECO:0000313" key="10">
    <source>
        <dbReference type="Proteomes" id="UP000000602"/>
    </source>
</evidence>
<dbReference type="NCBIfam" id="TIGR00401">
    <property type="entry name" value="msrA"/>
    <property type="match status" value="1"/>
</dbReference>
<dbReference type="FunFam" id="2.170.150.20:FF:000003">
    <property type="entry name" value="Peptide methionine sulfoxide reductase MsrB"/>
    <property type="match status" value="1"/>
</dbReference>
<dbReference type="Pfam" id="PF01641">
    <property type="entry name" value="SelR"/>
    <property type="match status" value="1"/>
</dbReference>
<name>Q6ANW8_DESPS</name>
<dbReference type="PANTHER" id="PTHR43774">
    <property type="entry name" value="PEPTIDE METHIONINE SULFOXIDE REDUCTASE"/>
    <property type="match status" value="1"/>
</dbReference>
<comment type="function">
    <text evidence="3 7">Has an important function as a repair enzyme for proteins that have been inactivated by oxidation. Catalyzes the reversible oxidation-reduction of methionine sulfoxide in proteins to methionine.</text>
</comment>
<proteinExistence type="inferred from homology"/>
<comment type="catalytic activity">
    <reaction evidence="5">
        <text>L-methionyl-[protein] + [thioredoxin]-disulfide + H2O = L-methionyl-(R)-S-oxide-[protein] + [thioredoxin]-dithiol</text>
        <dbReference type="Rhea" id="RHEA:24164"/>
        <dbReference type="Rhea" id="RHEA-COMP:10698"/>
        <dbReference type="Rhea" id="RHEA-COMP:10700"/>
        <dbReference type="Rhea" id="RHEA-COMP:12313"/>
        <dbReference type="Rhea" id="RHEA-COMP:12314"/>
        <dbReference type="ChEBI" id="CHEBI:15377"/>
        <dbReference type="ChEBI" id="CHEBI:16044"/>
        <dbReference type="ChEBI" id="CHEBI:29950"/>
        <dbReference type="ChEBI" id="CHEBI:45764"/>
        <dbReference type="ChEBI" id="CHEBI:50058"/>
        <dbReference type="EC" id="1.8.4.12"/>
    </reaction>
</comment>
<evidence type="ECO:0000256" key="1">
    <source>
        <dbReference type="ARBA" id="ARBA00023002"/>
    </source>
</evidence>
<feature type="domain" description="MsrB" evidence="8">
    <location>
        <begin position="226"/>
        <end position="348"/>
    </location>
</feature>
<dbReference type="Gene3D" id="2.170.150.20">
    <property type="entry name" value="Peptide methionine sulfoxide reductase"/>
    <property type="match status" value="1"/>
</dbReference>
<dbReference type="HOGENOM" id="CLU_031040_0_1_7"/>
<dbReference type="KEGG" id="dps:DP1227"/>
<keyword evidence="10" id="KW-1185">Reference proteome</keyword>
<evidence type="ECO:0000313" key="9">
    <source>
        <dbReference type="EMBL" id="CAG35956.1"/>
    </source>
</evidence>
<feature type="active site" evidence="7">
    <location>
        <position position="55"/>
    </location>
</feature>
<keyword evidence="1 7" id="KW-0560">Oxidoreductase</keyword>
<dbReference type="eggNOG" id="COG0229">
    <property type="taxonomic scope" value="Bacteria"/>
</dbReference>
<dbReference type="PROSITE" id="PS51790">
    <property type="entry name" value="MSRB"/>
    <property type="match status" value="1"/>
</dbReference>
<dbReference type="InterPro" id="IPR036509">
    <property type="entry name" value="Met_Sox_Rdtase_MsrA_sf"/>
</dbReference>
<dbReference type="SUPFAM" id="SSF51316">
    <property type="entry name" value="Mss4-like"/>
    <property type="match status" value="1"/>
</dbReference>
<accession>Q6ANW8</accession>
<protein>
    <recommendedName>
        <fullName evidence="7">Peptide methionine sulfoxide reductase MsrA</fullName>
        <shortName evidence="7">Protein-methionine-S-oxide reductase</shortName>
        <ecNumber evidence="7">1.8.4.11</ecNumber>
    </recommendedName>
    <alternativeName>
        <fullName evidence="7">Peptide-methionine (S)-S-oxide reductase</fullName>
        <shortName evidence="7">Peptide Met(O) reductase</shortName>
    </alternativeName>
</protein>
<evidence type="ECO:0000256" key="2">
    <source>
        <dbReference type="ARBA" id="ARBA00023268"/>
    </source>
</evidence>
<sequence>MSDPIFAKRLRACPLIGAGVICFFATIFCLAESNAAESIMKNREDLSITTLAGGCFWCLEADLEKLPGIVDVVSGYSGGDQKNPSYEEVSTGRTGHLEAVQIRFDPEVISYEEILQRFFRLHDPTDAGGSFVDRGRQYSSAIFYHDEVQKEIAERVRDELAPTFSRPIVTELISFRAFYPAEDYHQNYSLKSPQAYARYRSLSGRDSFIEAIWGSAGEMNYEKMSDDQLRKRLTALQYEVVREDGTEPPYDNAYWDNKRAGIYVDIVSGEPLFSSRDKYKSGTGWPSFIRPLVAENVVELKDNSFFLRRTELRSLHADSHLGHLFTDGPAPTGLRYCINSASLRFIPREVMQAEGYGEYLSSFLHN</sequence>
<dbReference type="OrthoDB" id="4174719at2"/>
<dbReference type="HAMAP" id="MF_01401">
    <property type="entry name" value="MsrA"/>
    <property type="match status" value="1"/>
</dbReference>
<dbReference type="GO" id="GO:0033744">
    <property type="term" value="F:L-methionine:thioredoxin-disulfide S-oxidoreductase activity"/>
    <property type="evidence" value="ECO:0007669"/>
    <property type="project" value="RHEA"/>
</dbReference>
<dbReference type="STRING" id="177439.DP1227"/>
<dbReference type="EMBL" id="CR522870">
    <property type="protein sequence ID" value="CAG35956.1"/>
    <property type="molecule type" value="Genomic_DNA"/>
</dbReference>
<evidence type="ECO:0000256" key="7">
    <source>
        <dbReference type="HAMAP-Rule" id="MF_01401"/>
    </source>
</evidence>
<gene>
    <name evidence="7" type="primary">msrA</name>
    <name evidence="9" type="ordered locus">DP1227</name>
</gene>
<dbReference type="SUPFAM" id="SSF55068">
    <property type="entry name" value="Peptide methionine sulfoxide reductase"/>
    <property type="match status" value="1"/>
</dbReference>
<evidence type="ECO:0000259" key="8">
    <source>
        <dbReference type="PROSITE" id="PS51790"/>
    </source>
</evidence>
<keyword evidence="2" id="KW-0511">Multifunctional enzyme</keyword>
<dbReference type="NCBIfam" id="TIGR00357">
    <property type="entry name" value="peptide-methionine (R)-S-oxide reductase MsrB"/>
    <property type="match status" value="1"/>
</dbReference>
<dbReference type="EC" id="1.8.4.11" evidence="7"/>
<dbReference type="PANTHER" id="PTHR43774:SF1">
    <property type="entry name" value="PEPTIDE METHIONINE SULFOXIDE REDUCTASE MSRA 2"/>
    <property type="match status" value="1"/>
</dbReference>
<dbReference type="eggNOG" id="COG0225">
    <property type="taxonomic scope" value="Bacteria"/>
</dbReference>
<dbReference type="AlphaFoldDB" id="Q6ANW8"/>
<dbReference type="Proteomes" id="UP000000602">
    <property type="component" value="Chromosome"/>
</dbReference>